<dbReference type="Pfam" id="PF09357">
    <property type="entry name" value="RteC"/>
    <property type="match status" value="1"/>
</dbReference>
<sequence>MDKFYNETLSKLETSITETGIDADCSVQRIEAVIHVIVQCLSEVKEYVLKRGFKNVNEEIRFFKYQKPAILAKLIYYNAIYKIETKKPYRAKPIRKYLKKELKKLKRFFDNNLDFYKYYRSNNSFLDEKMFLRGNHDIKLWLDTYYFQSDQSFSTSHDYKVAKIIANDLIQVYIEDQLYNKFQKDKSKTQKKLKWTGSKVALIELIYALHYQNVFDNGNNDIREVAQYFESTFDSPSVTHLERYFSSKIPIWATVKFIAHCTSGTSLSMRVSILESNSLLFGGGVCPTQRKRA</sequence>
<proteinExistence type="predicted"/>
<evidence type="ECO:0000313" key="2">
    <source>
        <dbReference type="Proteomes" id="UP000322362"/>
    </source>
</evidence>
<dbReference type="InterPro" id="IPR018534">
    <property type="entry name" value="Tet_reg_excision_RteC"/>
</dbReference>
<dbReference type="EMBL" id="VTAV01000007">
    <property type="protein sequence ID" value="TYR35710.1"/>
    <property type="molecule type" value="Genomic_DNA"/>
</dbReference>
<protein>
    <submittedName>
        <fullName evidence="1">Tetracycline regulation of excision, RteC</fullName>
    </submittedName>
</protein>
<keyword evidence="2" id="KW-1185">Reference proteome</keyword>
<dbReference type="Proteomes" id="UP000322362">
    <property type="component" value="Unassembled WGS sequence"/>
</dbReference>
<dbReference type="AlphaFoldDB" id="A0A5D4HAB0"/>
<name>A0A5D4HAB0_9SPHI</name>
<evidence type="ECO:0000313" key="1">
    <source>
        <dbReference type="EMBL" id="TYR35710.1"/>
    </source>
</evidence>
<accession>A0A5D4HAB0</accession>
<gene>
    <name evidence="1" type="ORF">FXV77_11480</name>
</gene>
<organism evidence="1 2">
    <name type="scientific">Sphingobacterium phlebotomi</name>
    <dbReference type="NCBI Taxonomy" id="2605433"/>
    <lineage>
        <taxon>Bacteria</taxon>
        <taxon>Pseudomonadati</taxon>
        <taxon>Bacteroidota</taxon>
        <taxon>Sphingobacteriia</taxon>
        <taxon>Sphingobacteriales</taxon>
        <taxon>Sphingobacteriaceae</taxon>
        <taxon>Sphingobacterium</taxon>
    </lineage>
</organism>
<comment type="caution">
    <text evidence="1">The sequence shown here is derived from an EMBL/GenBank/DDBJ whole genome shotgun (WGS) entry which is preliminary data.</text>
</comment>
<reference evidence="1 2" key="1">
    <citation type="submission" date="2019-08" db="EMBL/GenBank/DDBJ databases">
        <title>Phlebobacter frassis gen. nov. sp. nov., a new member of family Sphingobacteriaceae isolated from sand fly rearing media.</title>
        <authorList>
            <person name="Kakumanu M.L."/>
            <person name="Marayati B.F."/>
            <person name="Wada-Katsumata A."/>
            <person name="Wasserberg G."/>
            <person name="Schal C."/>
            <person name="Apperson C.S."/>
            <person name="Ponnusamy L."/>
        </authorList>
    </citation>
    <scope>NUCLEOTIDE SEQUENCE [LARGE SCALE GENOMIC DNA]</scope>
    <source>
        <strain evidence="1 2">SSI9</strain>
    </source>
</reference>